<dbReference type="PROSITE" id="PS50850">
    <property type="entry name" value="MFS"/>
    <property type="match status" value="1"/>
</dbReference>
<dbReference type="InterPro" id="IPR011701">
    <property type="entry name" value="MFS"/>
</dbReference>
<evidence type="ECO:0000256" key="2">
    <source>
        <dbReference type="ARBA" id="ARBA00006727"/>
    </source>
</evidence>
<feature type="transmembrane region" description="Helical" evidence="3">
    <location>
        <begin position="253"/>
        <end position="272"/>
    </location>
</feature>
<dbReference type="InterPro" id="IPR020846">
    <property type="entry name" value="MFS_dom"/>
</dbReference>
<dbReference type="PANTHER" id="PTHR11360:SF284">
    <property type="entry name" value="EG:103B4.3 PROTEIN-RELATED"/>
    <property type="match status" value="1"/>
</dbReference>
<dbReference type="GO" id="GO:0022857">
    <property type="term" value="F:transmembrane transporter activity"/>
    <property type="evidence" value="ECO:0007669"/>
    <property type="project" value="InterPro"/>
</dbReference>
<accession>A0A9W7XTB8</accession>
<name>A0A9W7XTB8_9FUNG</name>
<evidence type="ECO:0000313" key="5">
    <source>
        <dbReference type="EMBL" id="KAJ1648693.1"/>
    </source>
</evidence>
<dbReference type="AlphaFoldDB" id="A0A9W7XTB8"/>
<gene>
    <name evidence="5" type="ORF">LPJ64_000012</name>
</gene>
<comment type="caution">
    <text evidence="5">The sequence shown here is derived from an EMBL/GenBank/DDBJ whole genome shotgun (WGS) entry which is preliminary data.</text>
</comment>
<keyword evidence="6" id="KW-1185">Reference proteome</keyword>
<dbReference type="Pfam" id="PF07690">
    <property type="entry name" value="MFS_1"/>
    <property type="match status" value="1"/>
</dbReference>
<sequence>MGSSNSYGVYLQEYQQQFPKTPNSLLSWIGSIQYGIISFLGAVSGVAAERYDIRWVVFLGSLVSGGSLIIASFCKTPWGLLAFQGIVFGIGGSFMMIPAMCLPAQWVGRWKGLATCVATTGGSIGGLWMSLATRKMVATLGWQWSLRINGLVVVIVGMAVSPLMKKRVHLEKREKLVDLDALKSTRFLTLFAASIFVSGAYFAPYNFMPPYAVEQLRLRKTWGANVSSVMNACGTVGRLVVGFVADYVGPLNVLVACLVGTAIAVFALWLPFRSREMLVVAAVFVGLCGGSLVSLGPLVTARLFGIRRLPSLLGLLYIANSIGAMVCSPVAGVLLDKTGAGSDYTWVIVYIGCFYVMSAILIATLWFVK</sequence>
<feature type="transmembrane region" description="Helical" evidence="3">
    <location>
        <begin position="25"/>
        <end position="48"/>
    </location>
</feature>
<feature type="transmembrane region" description="Helical" evidence="3">
    <location>
        <begin position="55"/>
        <end position="73"/>
    </location>
</feature>
<feature type="transmembrane region" description="Helical" evidence="3">
    <location>
        <begin position="185"/>
        <end position="202"/>
    </location>
</feature>
<evidence type="ECO:0000256" key="1">
    <source>
        <dbReference type="ARBA" id="ARBA00004141"/>
    </source>
</evidence>
<feature type="domain" description="Major facilitator superfamily (MFS) profile" evidence="4">
    <location>
        <begin position="1"/>
        <end position="369"/>
    </location>
</feature>
<evidence type="ECO:0000313" key="6">
    <source>
        <dbReference type="Proteomes" id="UP001145021"/>
    </source>
</evidence>
<comment type="subcellular location">
    <subcellularLocation>
        <location evidence="1">Membrane</location>
        <topology evidence="1">Multi-pass membrane protein</topology>
    </subcellularLocation>
</comment>
<dbReference type="PANTHER" id="PTHR11360">
    <property type="entry name" value="MONOCARBOXYLATE TRANSPORTER"/>
    <property type="match status" value="1"/>
</dbReference>
<protein>
    <recommendedName>
        <fullName evidence="4">Major facilitator superfamily (MFS) profile domain-containing protein</fullName>
    </recommendedName>
</protein>
<feature type="transmembrane region" description="Helical" evidence="3">
    <location>
        <begin position="347"/>
        <end position="368"/>
    </location>
</feature>
<feature type="transmembrane region" description="Helical" evidence="3">
    <location>
        <begin position="312"/>
        <end position="335"/>
    </location>
</feature>
<feature type="transmembrane region" description="Helical" evidence="3">
    <location>
        <begin position="79"/>
        <end position="101"/>
    </location>
</feature>
<dbReference type="EMBL" id="JANBOH010000001">
    <property type="protein sequence ID" value="KAJ1648693.1"/>
    <property type="molecule type" value="Genomic_DNA"/>
</dbReference>
<dbReference type="InterPro" id="IPR050327">
    <property type="entry name" value="Proton-linked_MCT"/>
</dbReference>
<feature type="transmembrane region" description="Helical" evidence="3">
    <location>
        <begin position="222"/>
        <end position="241"/>
    </location>
</feature>
<feature type="transmembrane region" description="Helical" evidence="3">
    <location>
        <begin position="113"/>
        <end position="132"/>
    </location>
</feature>
<dbReference type="GO" id="GO:0016020">
    <property type="term" value="C:membrane"/>
    <property type="evidence" value="ECO:0007669"/>
    <property type="project" value="UniProtKB-SubCell"/>
</dbReference>
<dbReference type="Gene3D" id="1.20.1250.20">
    <property type="entry name" value="MFS general substrate transporter like domains"/>
    <property type="match status" value="2"/>
</dbReference>
<reference evidence="5" key="1">
    <citation type="submission" date="2022-07" db="EMBL/GenBank/DDBJ databases">
        <title>Phylogenomic reconstructions and comparative analyses of Kickxellomycotina fungi.</title>
        <authorList>
            <person name="Reynolds N.K."/>
            <person name="Stajich J.E."/>
            <person name="Barry K."/>
            <person name="Grigoriev I.V."/>
            <person name="Crous P."/>
            <person name="Smith M.E."/>
        </authorList>
    </citation>
    <scope>NUCLEOTIDE SEQUENCE</scope>
    <source>
        <strain evidence="5">NBRC 105413</strain>
    </source>
</reference>
<feature type="transmembrane region" description="Helical" evidence="3">
    <location>
        <begin position="144"/>
        <end position="164"/>
    </location>
</feature>
<dbReference type="InterPro" id="IPR036259">
    <property type="entry name" value="MFS_trans_sf"/>
</dbReference>
<comment type="similarity">
    <text evidence="2">Belongs to the major facilitator superfamily. Monocarboxylate porter (TC 2.A.1.13) family.</text>
</comment>
<keyword evidence="3" id="KW-0472">Membrane</keyword>
<keyword evidence="3" id="KW-0812">Transmembrane</keyword>
<evidence type="ECO:0000259" key="4">
    <source>
        <dbReference type="PROSITE" id="PS50850"/>
    </source>
</evidence>
<keyword evidence="3" id="KW-1133">Transmembrane helix</keyword>
<dbReference type="SUPFAM" id="SSF103473">
    <property type="entry name" value="MFS general substrate transporter"/>
    <property type="match status" value="1"/>
</dbReference>
<organism evidence="5 6">
    <name type="scientific">Coemansia asiatica</name>
    <dbReference type="NCBI Taxonomy" id="1052880"/>
    <lineage>
        <taxon>Eukaryota</taxon>
        <taxon>Fungi</taxon>
        <taxon>Fungi incertae sedis</taxon>
        <taxon>Zoopagomycota</taxon>
        <taxon>Kickxellomycotina</taxon>
        <taxon>Kickxellomycetes</taxon>
        <taxon>Kickxellales</taxon>
        <taxon>Kickxellaceae</taxon>
        <taxon>Coemansia</taxon>
    </lineage>
</organism>
<proteinExistence type="inferred from homology"/>
<dbReference type="Proteomes" id="UP001145021">
    <property type="component" value="Unassembled WGS sequence"/>
</dbReference>
<feature type="transmembrane region" description="Helical" evidence="3">
    <location>
        <begin position="278"/>
        <end position="300"/>
    </location>
</feature>
<evidence type="ECO:0000256" key="3">
    <source>
        <dbReference type="SAM" id="Phobius"/>
    </source>
</evidence>